<dbReference type="Pfam" id="PF10604">
    <property type="entry name" value="Polyketide_cyc2"/>
    <property type="match status" value="1"/>
</dbReference>
<dbReference type="STRING" id="1461582.BN1048_01730"/>
<dbReference type="OrthoDB" id="2389233at2"/>
<name>A0A078MCM1_9STAP</name>
<dbReference type="AlphaFoldDB" id="A0A078MCM1"/>
<evidence type="ECO:0000313" key="2">
    <source>
        <dbReference type="Proteomes" id="UP000044136"/>
    </source>
</evidence>
<dbReference type="InterPro" id="IPR023393">
    <property type="entry name" value="START-like_dom_sf"/>
</dbReference>
<proteinExistence type="predicted"/>
<accession>A0A078MCM1</accession>
<dbReference type="eggNOG" id="ENOG50309VG">
    <property type="taxonomic scope" value="Bacteria"/>
</dbReference>
<sequence>MEIYSYQNDKLEASPEDVFAVINDDEQLKNIFSILKDIEYNTKGKRSKGTKFRITLGVRNKTYRFRNEITEYDENRRIVMKTKLKQGVITTLFNVEPSGTCTKLTVQSLIESGMGVRVFAMTAKPVVRSVMNKEMKKLEDAVAAESSL</sequence>
<dbReference type="Proteomes" id="UP000044136">
    <property type="component" value="Unassembled WGS sequence"/>
</dbReference>
<dbReference type="HOGENOM" id="CLU_1756395_0_0_9"/>
<dbReference type="RefSeq" id="WP_035810294.1">
    <property type="nucleotide sequence ID" value="NZ_CCSE01000001.1"/>
</dbReference>
<gene>
    <name evidence="1" type="ORF">BN1048_01730</name>
</gene>
<dbReference type="Gene3D" id="3.30.530.20">
    <property type="match status" value="1"/>
</dbReference>
<dbReference type="SUPFAM" id="SSF55961">
    <property type="entry name" value="Bet v1-like"/>
    <property type="match status" value="1"/>
</dbReference>
<evidence type="ECO:0000313" key="1">
    <source>
        <dbReference type="EMBL" id="CEA02481.1"/>
    </source>
</evidence>
<keyword evidence="2" id="KW-1185">Reference proteome</keyword>
<reference evidence="1 2" key="1">
    <citation type="submission" date="2014-07" db="EMBL/GenBank/DDBJ databases">
        <authorList>
            <person name="Urmite Genomes Urmite Genomes"/>
        </authorList>
    </citation>
    <scope>NUCLEOTIDE SEQUENCE [LARGE SCALE GENOMIC DNA]</scope>
    <source>
        <strain evidence="1 2">13MG44_air</strain>
    </source>
</reference>
<protein>
    <submittedName>
        <fullName evidence="1">Polyketide cyclase / dehydrase and lipid transport</fullName>
    </submittedName>
</protein>
<organism evidence="1 2">
    <name type="scientific">Jeotgalicoccus saudimassiliensis</name>
    <dbReference type="NCBI Taxonomy" id="1461582"/>
    <lineage>
        <taxon>Bacteria</taxon>
        <taxon>Bacillati</taxon>
        <taxon>Bacillota</taxon>
        <taxon>Bacilli</taxon>
        <taxon>Bacillales</taxon>
        <taxon>Staphylococcaceae</taxon>
        <taxon>Jeotgalicoccus</taxon>
    </lineage>
</organism>
<dbReference type="InterPro" id="IPR019587">
    <property type="entry name" value="Polyketide_cyclase/dehydratase"/>
</dbReference>
<dbReference type="EMBL" id="CCSE01000001">
    <property type="protein sequence ID" value="CEA02481.1"/>
    <property type="molecule type" value="Genomic_DNA"/>
</dbReference>